<dbReference type="InterPro" id="IPR029033">
    <property type="entry name" value="His_PPase_superfam"/>
</dbReference>
<dbReference type="PANTHER" id="PTHR48100">
    <property type="entry name" value="BROAD-SPECIFICITY PHOSPHATASE YOR283W-RELATED"/>
    <property type="match status" value="1"/>
</dbReference>
<dbReference type="InterPro" id="IPR050275">
    <property type="entry name" value="PGM_Phosphatase"/>
</dbReference>
<dbReference type="Proteomes" id="UP000326565">
    <property type="component" value="Unassembled WGS sequence"/>
</dbReference>
<protein>
    <submittedName>
        <fullName evidence="1">Histidine phosphatase superfamily</fullName>
    </submittedName>
</protein>
<dbReference type="Pfam" id="PF00300">
    <property type="entry name" value="His_Phos_1"/>
    <property type="match status" value="1"/>
</dbReference>
<evidence type="ECO:0000313" key="1">
    <source>
        <dbReference type="EMBL" id="KAB8074362.1"/>
    </source>
</evidence>
<dbReference type="SMART" id="SM00855">
    <property type="entry name" value="PGAM"/>
    <property type="match status" value="1"/>
</dbReference>
<dbReference type="EMBL" id="ML732211">
    <property type="protein sequence ID" value="KAB8074362.1"/>
    <property type="molecule type" value="Genomic_DNA"/>
</dbReference>
<dbReference type="CDD" id="cd07067">
    <property type="entry name" value="HP_PGM_like"/>
    <property type="match status" value="1"/>
</dbReference>
<organism evidence="1 2">
    <name type="scientific">Aspergillus leporis</name>
    <dbReference type="NCBI Taxonomy" id="41062"/>
    <lineage>
        <taxon>Eukaryota</taxon>
        <taxon>Fungi</taxon>
        <taxon>Dikarya</taxon>
        <taxon>Ascomycota</taxon>
        <taxon>Pezizomycotina</taxon>
        <taxon>Eurotiomycetes</taxon>
        <taxon>Eurotiomycetidae</taxon>
        <taxon>Eurotiales</taxon>
        <taxon>Aspergillaceae</taxon>
        <taxon>Aspergillus</taxon>
        <taxon>Aspergillus subgen. Circumdati</taxon>
    </lineage>
</organism>
<dbReference type="GO" id="GO:0005737">
    <property type="term" value="C:cytoplasm"/>
    <property type="evidence" value="ECO:0007669"/>
    <property type="project" value="TreeGrafter"/>
</dbReference>
<dbReference type="Gene3D" id="3.40.50.1240">
    <property type="entry name" value="Phosphoglycerate mutase-like"/>
    <property type="match status" value="1"/>
</dbReference>
<accession>A0A5N5X4Y7</accession>
<reference evidence="1 2" key="1">
    <citation type="submission" date="2019-04" db="EMBL/GenBank/DDBJ databases">
        <title>Friends and foes A comparative genomics study of 23 Aspergillus species from section Flavi.</title>
        <authorList>
            <consortium name="DOE Joint Genome Institute"/>
            <person name="Kjaerbolling I."/>
            <person name="Vesth T."/>
            <person name="Frisvad J.C."/>
            <person name="Nybo J.L."/>
            <person name="Theobald S."/>
            <person name="Kildgaard S."/>
            <person name="Isbrandt T."/>
            <person name="Kuo A."/>
            <person name="Sato A."/>
            <person name="Lyhne E.K."/>
            <person name="Kogle M.E."/>
            <person name="Wiebenga A."/>
            <person name="Kun R.S."/>
            <person name="Lubbers R.J."/>
            <person name="Makela M.R."/>
            <person name="Barry K."/>
            <person name="Chovatia M."/>
            <person name="Clum A."/>
            <person name="Daum C."/>
            <person name="Haridas S."/>
            <person name="He G."/>
            <person name="LaButti K."/>
            <person name="Lipzen A."/>
            <person name="Mondo S."/>
            <person name="Riley R."/>
            <person name="Salamov A."/>
            <person name="Simmons B.A."/>
            <person name="Magnuson J.K."/>
            <person name="Henrissat B."/>
            <person name="Mortensen U.H."/>
            <person name="Larsen T.O."/>
            <person name="Devries R.P."/>
            <person name="Grigoriev I.V."/>
            <person name="Machida M."/>
            <person name="Baker S.E."/>
            <person name="Andersen M.R."/>
        </authorList>
    </citation>
    <scope>NUCLEOTIDE SEQUENCE [LARGE SCALE GENOMIC DNA]</scope>
    <source>
        <strain evidence="1 2">CBS 151.66</strain>
    </source>
</reference>
<name>A0A5N5X4Y7_9EURO</name>
<proteinExistence type="predicted"/>
<dbReference type="OrthoDB" id="496981at2759"/>
<dbReference type="AlphaFoldDB" id="A0A5N5X4Y7"/>
<dbReference type="InterPro" id="IPR013078">
    <property type="entry name" value="His_Pase_superF_clade-1"/>
</dbReference>
<evidence type="ECO:0000313" key="2">
    <source>
        <dbReference type="Proteomes" id="UP000326565"/>
    </source>
</evidence>
<dbReference type="PANTHER" id="PTHR48100:SF1">
    <property type="entry name" value="HISTIDINE PHOSPHATASE FAMILY PROTEIN-RELATED"/>
    <property type="match status" value="1"/>
</dbReference>
<keyword evidence="2" id="KW-1185">Reference proteome</keyword>
<gene>
    <name evidence="1" type="ORF">BDV29DRAFT_201379</name>
</gene>
<dbReference type="SUPFAM" id="SSF53254">
    <property type="entry name" value="Phosphoglycerate mutase-like"/>
    <property type="match status" value="1"/>
</dbReference>
<sequence>MPESSPAESHLKFTTVTGYFLQDEPSTDPKKFDYVASNFGLIPRSYDSDSEFDPEGHRTQWERLEYHINKLNNDSGPDTQFKLLFVGRHGEGVHNVAERRYGTELWDCHWSLLDGDENGTWVDARLTDLGISQAKTANKAWKKQIEDKIPSPQSYYVSPLNRCLATATLTFEGLGLPHTDPFRPMIKELVRETLGLHTCDKRSSKTAIEREYPFFRFEAGFAEEDPLYSSELRESDTARDKRLRELLVDVFEHDANTVISFTAHSGAITSILEAVGHRRFALATGGVIPLLVRVERVQGPEPVMRVDPPMGRPVCRDGGH</sequence>
<dbReference type="GO" id="GO:0016791">
    <property type="term" value="F:phosphatase activity"/>
    <property type="evidence" value="ECO:0007669"/>
    <property type="project" value="TreeGrafter"/>
</dbReference>